<keyword evidence="3" id="KW-1185">Reference proteome</keyword>
<evidence type="ECO:0000313" key="3">
    <source>
        <dbReference type="Proteomes" id="UP000026962"/>
    </source>
</evidence>
<dbReference type="HOGENOM" id="CLU_143794_0_0_1"/>
<reference evidence="2" key="2">
    <citation type="submission" date="2018-05" db="EMBL/GenBank/DDBJ databases">
        <title>OpunRS2 (Oryza punctata Reference Sequence Version 2).</title>
        <authorList>
            <person name="Zhang J."/>
            <person name="Kudrna D."/>
            <person name="Lee S."/>
            <person name="Talag J."/>
            <person name="Welchert J."/>
            <person name="Wing R.A."/>
        </authorList>
    </citation>
    <scope>NUCLEOTIDE SEQUENCE [LARGE SCALE GENOMIC DNA]</scope>
</reference>
<evidence type="ECO:0000256" key="1">
    <source>
        <dbReference type="SAM" id="MobiDB-lite"/>
    </source>
</evidence>
<dbReference type="Proteomes" id="UP000026962">
    <property type="component" value="Chromosome 2"/>
</dbReference>
<evidence type="ECO:0000313" key="2">
    <source>
        <dbReference type="EnsemblPlants" id="OPUNC02G26360.1"/>
    </source>
</evidence>
<sequence>MSEGEKFSELRGMVIGDGRAMGLTTNDGMVMAVGVKRSTWLRGRGEGVGREKHLETRKMPHKPSDFQAVPIKFCLHPCSQHSHRSHYVCLLRPCKGKKQQPQRHSTVAT</sequence>
<dbReference type="Gramene" id="OPUNC02G26360.1">
    <property type="protein sequence ID" value="OPUNC02G26360.1"/>
    <property type="gene ID" value="OPUNC02G26360"/>
</dbReference>
<name>A0A0E0K3V3_ORYPU</name>
<feature type="region of interest" description="Disordered" evidence="1">
    <location>
        <begin position="43"/>
        <end position="62"/>
    </location>
</feature>
<dbReference type="EnsemblPlants" id="OPUNC02G26360.1">
    <property type="protein sequence ID" value="OPUNC02G26360.1"/>
    <property type="gene ID" value="OPUNC02G26360"/>
</dbReference>
<proteinExistence type="predicted"/>
<protein>
    <submittedName>
        <fullName evidence="2">Uncharacterized protein</fullName>
    </submittedName>
</protein>
<dbReference type="AlphaFoldDB" id="A0A0E0K3V3"/>
<reference evidence="2" key="1">
    <citation type="submission" date="2015-04" db="UniProtKB">
        <authorList>
            <consortium name="EnsemblPlants"/>
        </authorList>
    </citation>
    <scope>IDENTIFICATION</scope>
</reference>
<accession>A0A0E0K3V3</accession>
<organism evidence="2">
    <name type="scientific">Oryza punctata</name>
    <name type="common">Red rice</name>
    <dbReference type="NCBI Taxonomy" id="4537"/>
    <lineage>
        <taxon>Eukaryota</taxon>
        <taxon>Viridiplantae</taxon>
        <taxon>Streptophyta</taxon>
        <taxon>Embryophyta</taxon>
        <taxon>Tracheophyta</taxon>
        <taxon>Spermatophyta</taxon>
        <taxon>Magnoliopsida</taxon>
        <taxon>Liliopsida</taxon>
        <taxon>Poales</taxon>
        <taxon>Poaceae</taxon>
        <taxon>BOP clade</taxon>
        <taxon>Oryzoideae</taxon>
        <taxon>Oryzeae</taxon>
        <taxon>Oryzinae</taxon>
        <taxon>Oryza</taxon>
    </lineage>
</organism>